<proteinExistence type="predicted"/>
<organism evidence="2 3">
    <name type="scientific">Devosia riboflavina</name>
    <dbReference type="NCBI Taxonomy" id="46914"/>
    <lineage>
        <taxon>Bacteria</taxon>
        <taxon>Pseudomonadati</taxon>
        <taxon>Pseudomonadota</taxon>
        <taxon>Alphaproteobacteria</taxon>
        <taxon>Hyphomicrobiales</taxon>
        <taxon>Devosiaceae</taxon>
        <taxon>Devosia</taxon>
    </lineage>
</organism>
<dbReference type="STRING" id="46914.JP75_20500"/>
<reference evidence="2 3" key="1">
    <citation type="submission" date="2014-08" db="EMBL/GenBank/DDBJ databases">
        <authorList>
            <person name="Hassan Y.I."/>
            <person name="Lepp D."/>
            <person name="Zhou T."/>
        </authorList>
    </citation>
    <scope>NUCLEOTIDE SEQUENCE [LARGE SCALE GENOMIC DNA]</scope>
    <source>
        <strain evidence="2 3">IFO13584</strain>
    </source>
</reference>
<dbReference type="AlphaFoldDB" id="A0A087LY47"/>
<evidence type="ECO:0000313" key="2">
    <source>
        <dbReference type="EMBL" id="KFL29550.1"/>
    </source>
</evidence>
<gene>
    <name evidence="2" type="ORF">JP75_20500</name>
</gene>
<dbReference type="InterPro" id="IPR021561">
    <property type="entry name" value="AbiEi_3"/>
</dbReference>
<protein>
    <recommendedName>
        <fullName evidence="1">Transcriptional regulator AbiEi antitoxin N-terminal domain-containing protein</fullName>
    </recommendedName>
</protein>
<dbReference type="Proteomes" id="UP000028981">
    <property type="component" value="Unassembled WGS sequence"/>
</dbReference>
<dbReference type="OrthoDB" id="1550938at2"/>
<dbReference type="Pfam" id="PF17194">
    <property type="entry name" value="AbiEi_3_N"/>
    <property type="match status" value="1"/>
</dbReference>
<keyword evidence="3" id="KW-1185">Reference proteome</keyword>
<dbReference type="RefSeq" id="WP_035086277.1">
    <property type="nucleotide sequence ID" value="NZ_JQGC01000024.1"/>
</dbReference>
<feature type="domain" description="Transcriptional regulator AbiEi antitoxin N-terminal" evidence="1">
    <location>
        <begin position="7"/>
        <end position="104"/>
    </location>
</feature>
<comment type="caution">
    <text evidence="2">The sequence shown here is derived from an EMBL/GenBank/DDBJ whole genome shotgun (WGS) entry which is preliminary data.</text>
</comment>
<evidence type="ECO:0000259" key="1">
    <source>
        <dbReference type="Pfam" id="PF17194"/>
    </source>
</evidence>
<evidence type="ECO:0000313" key="3">
    <source>
        <dbReference type="Proteomes" id="UP000028981"/>
    </source>
</evidence>
<dbReference type="InterPro" id="IPR033455">
    <property type="entry name" value="AbiEi_3_N"/>
</dbReference>
<sequence>MTGQTGSKLKNLLQIIPPGFLMDSRWLEAHGIYRQLAQSYLEAGWLERPLQGLYRRPFTDGSSESAARDWKIPVLSAQWIMHYKFHVAATTAMELHGFTHYLRMSGPRRLYVHGEAPKWLPKLELNDVVFWRQGSLFQDLETGVENKDFSLEAGGPDLPLSPWEWPMRMSSPERALLETIDETPNQESFHQLDVLFQSMGNIRPKLMTQLLKMCRSIKTKRLFFVFADRHAHAWRKYINESDIDLGSGDRMLVEGGKLHKRYRITLPAEFISTGEQDGA</sequence>
<dbReference type="EMBL" id="JQGC01000024">
    <property type="protein sequence ID" value="KFL29550.1"/>
    <property type="molecule type" value="Genomic_DNA"/>
</dbReference>
<name>A0A087LY47_9HYPH</name>
<dbReference type="Pfam" id="PF11459">
    <property type="entry name" value="AbiEi_3"/>
    <property type="match status" value="1"/>
</dbReference>
<accession>A0A087LY47</accession>